<sequence>MARDYPVADFLSTYRGMSRDELHALQNARFGALMATAWKVPFYQRHWGAKGIEPGDIRSLDDLAKLPPYSKSDLMASVEAFPPFGDFSGIETWPEGERPPMVLQTTSGTTGKPQPLIWGPKGREVQNMILARIYLMQGMKRADVVHSVYGFGMVNGGHFVREAISHWVGAPVLTAGTGADMRSARQVQMMRDFGVTALVGFGDYLKRLADVAGEEGILPGRDIRLGLISGHIGADSASALSEAWGGPEVYDWYGVGDTGPIAGQGPDRDGMHVMEDAQFLEILDVESGDAVPEGQIGDMVCTCLHKDDLYPIVRFNTHDVTQTLPGDNPLGLPFRRIQGFMGRSDNMVKLRGINIYPQGIGALLSAHFPEMAAEYVCRVEKRDGRDEMVVIAEVRERPAGLAEAMAEQLRTRLGVQIDVELAGIGETAHLTEIEQRQKPIRLIDRRKDA</sequence>
<reference evidence="3 4" key="1">
    <citation type="submission" date="2018-05" db="EMBL/GenBank/DDBJ databases">
        <title>Acuticoccus sediminis sp. nov., isolated from deep-sea sediment of Indian Ocean.</title>
        <authorList>
            <person name="Liu X."/>
            <person name="Lai Q."/>
            <person name="Du Y."/>
            <person name="Sun F."/>
            <person name="Zhang X."/>
            <person name="Wang S."/>
            <person name="Shao Z."/>
        </authorList>
    </citation>
    <scope>NUCLEOTIDE SEQUENCE [LARGE SCALE GENOMIC DNA]</scope>
    <source>
        <strain evidence="3 4">PTG4-2</strain>
    </source>
</reference>
<dbReference type="Pfam" id="PF14535">
    <property type="entry name" value="AMP-binding_C_2"/>
    <property type="match status" value="1"/>
</dbReference>
<dbReference type="InterPro" id="IPR045851">
    <property type="entry name" value="AMP-bd_C_sf"/>
</dbReference>
<accession>A0A8B2NMQ3</accession>
<evidence type="ECO:0000259" key="2">
    <source>
        <dbReference type="Pfam" id="PF14535"/>
    </source>
</evidence>
<proteinExistence type="predicted"/>
<dbReference type="PANTHER" id="PTHR43845:SF1">
    <property type="entry name" value="BLR5969 PROTEIN"/>
    <property type="match status" value="1"/>
</dbReference>
<dbReference type="OrthoDB" id="580775at2"/>
<evidence type="ECO:0000313" key="4">
    <source>
        <dbReference type="Proteomes" id="UP000249590"/>
    </source>
</evidence>
<evidence type="ECO:0000259" key="1">
    <source>
        <dbReference type="Pfam" id="PF00501"/>
    </source>
</evidence>
<dbReference type="InterPro" id="IPR000873">
    <property type="entry name" value="AMP-dep_synth/lig_dom"/>
</dbReference>
<name>A0A8B2NMQ3_9HYPH</name>
<dbReference type="AlphaFoldDB" id="A0A8B2NMQ3"/>
<keyword evidence="4" id="KW-1185">Reference proteome</keyword>
<dbReference type="Pfam" id="PF00501">
    <property type="entry name" value="AMP-binding"/>
    <property type="match status" value="1"/>
</dbReference>
<dbReference type="InterPro" id="IPR042099">
    <property type="entry name" value="ANL_N_sf"/>
</dbReference>
<feature type="domain" description="AMP-dependent synthetase/ligase" evidence="1">
    <location>
        <begin position="97"/>
        <end position="300"/>
    </location>
</feature>
<dbReference type="SUPFAM" id="SSF56801">
    <property type="entry name" value="Acetyl-CoA synthetase-like"/>
    <property type="match status" value="1"/>
</dbReference>
<dbReference type="EMBL" id="QHHQ01000008">
    <property type="protein sequence ID" value="RAH97866.1"/>
    <property type="molecule type" value="Genomic_DNA"/>
</dbReference>
<dbReference type="Proteomes" id="UP000249590">
    <property type="component" value="Unassembled WGS sequence"/>
</dbReference>
<evidence type="ECO:0000313" key="3">
    <source>
        <dbReference type="EMBL" id="RAH97866.1"/>
    </source>
</evidence>
<protein>
    <submittedName>
        <fullName evidence="3">CoF synthetase</fullName>
    </submittedName>
</protein>
<comment type="caution">
    <text evidence="3">The sequence shown here is derived from an EMBL/GenBank/DDBJ whole genome shotgun (WGS) entry which is preliminary data.</text>
</comment>
<feature type="domain" description="AMP-dependent ligase C-terminal" evidence="2">
    <location>
        <begin position="352"/>
        <end position="446"/>
    </location>
</feature>
<dbReference type="Gene3D" id="3.30.300.30">
    <property type="match status" value="1"/>
</dbReference>
<organism evidence="3 4">
    <name type="scientific">Acuticoccus sediminis</name>
    <dbReference type="NCBI Taxonomy" id="2184697"/>
    <lineage>
        <taxon>Bacteria</taxon>
        <taxon>Pseudomonadati</taxon>
        <taxon>Pseudomonadota</taxon>
        <taxon>Alphaproteobacteria</taxon>
        <taxon>Hyphomicrobiales</taxon>
        <taxon>Amorphaceae</taxon>
        <taxon>Acuticoccus</taxon>
    </lineage>
</organism>
<dbReference type="PANTHER" id="PTHR43845">
    <property type="entry name" value="BLR5969 PROTEIN"/>
    <property type="match status" value="1"/>
</dbReference>
<dbReference type="Gene3D" id="3.40.50.12780">
    <property type="entry name" value="N-terminal domain of ligase-like"/>
    <property type="match status" value="1"/>
</dbReference>
<dbReference type="InterPro" id="IPR028154">
    <property type="entry name" value="AMP-dep_Lig_C"/>
</dbReference>
<gene>
    <name evidence="3" type="ORF">DLJ53_28480</name>
</gene>